<keyword evidence="1" id="KW-0732">Signal</keyword>
<dbReference type="Proteomes" id="UP001515480">
    <property type="component" value="Unassembled WGS sequence"/>
</dbReference>
<protein>
    <submittedName>
        <fullName evidence="2">Uncharacterized protein</fullName>
    </submittedName>
</protein>
<evidence type="ECO:0000313" key="3">
    <source>
        <dbReference type="Proteomes" id="UP001515480"/>
    </source>
</evidence>
<gene>
    <name evidence="2" type="ORF">AB1Y20_014618</name>
</gene>
<proteinExistence type="predicted"/>
<dbReference type="AlphaFoldDB" id="A0AB34IEV4"/>
<name>A0AB34IEV4_PRYPA</name>
<evidence type="ECO:0000313" key="2">
    <source>
        <dbReference type="EMBL" id="KAL1495978.1"/>
    </source>
</evidence>
<keyword evidence="3" id="KW-1185">Reference proteome</keyword>
<evidence type="ECO:0000256" key="1">
    <source>
        <dbReference type="SAM" id="SignalP"/>
    </source>
</evidence>
<accession>A0AB34IEV4</accession>
<reference evidence="2 3" key="1">
    <citation type="journal article" date="2024" name="Science">
        <title>Giant polyketide synthase enzymes in the biosynthesis of giant marine polyether toxins.</title>
        <authorList>
            <person name="Fallon T.R."/>
            <person name="Shende V.V."/>
            <person name="Wierzbicki I.H."/>
            <person name="Pendleton A.L."/>
            <person name="Watervoot N.F."/>
            <person name="Auber R.P."/>
            <person name="Gonzalez D.J."/>
            <person name="Wisecaver J.H."/>
            <person name="Moore B.S."/>
        </authorList>
    </citation>
    <scope>NUCLEOTIDE SEQUENCE [LARGE SCALE GENOMIC DNA]</scope>
    <source>
        <strain evidence="2 3">12B1</strain>
    </source>
</reference>
<feature type="chain" id="PRO_5044263645" evidence="1">
    <location>
        <begin position="18"/>
        <end position="261"/>
    </location>
</feature>
<organism evidence="2 3">
    <name type="scientific">Prymnesium parvum</name>
    <name type="common">Toxic golden alga</name>
    <dbReference type="NCBI Taxonomy" id="97485"/>
    <lineage>
        <taxon>Eukaryota</taxon>
        <taxon>Haptista</taxon>
        <taxon>Haptophyta</taxon>
        <taxon>Prymnesiophyceae</taxon>
        <taxon>Prymnesiales</taxon>
        <taxon>Prymnesiaceae</taxon>
        <taxon>Prymnesium</taxon>
    </lineage>
</organism>
<dbReference type="EMBL" id="JBGBPQ010000030">
    <property type="protein sequence ID" value="KAL1495978.1"/>
    <property type="molecule type" value="Genomic_DNA"/>
</dbReference>
<feature type="signal peptide" evidence="1">
    <location>
        <begin position="1"/>
        <end position="17"/>
    </location>
</feature>
<sequence>MRCLPLLASAALAFRAALPPTLPSLRARASLVATDLPPLDSLPDTPDPSLNWTAQQTLAAVCLGLQHNDVPTEDAGLVRLYHFLHPRGRVDIAPPPPTSGLQGFVSLEDFLRDAASPALGSLILCSGFKLVGEPTVSPPGPARGALATQTLEVYNEPEASAGGASSSAERTLEALVEAPDEFLQKVIDAVRRGQPPPELPLGSVANEVVIPTRATFLVQMEQERRPPYQGCWLIKEFHNMKRTTFQVLNDGGEEFEGSDSG</sequence>
<comment type="caution">
    <text evidence="2">The sequence shown here is derived from an EMBL/GenBank/DDBJ whole genome shotgun (WGS) entry which is preliminary data.</text>
</comment>